<evidence type="ECO:0000256" key="2">
    <source>
        <dbReference type="SAM" id="Phobius"/>
    </source>
</evidence>
<dbReference type="Pfam" id="PF24346">
    <property type="entry name" value="DUF7507"/>
    <property type="match status" value="9"/>
</dbReference>
<feature type="domain" description="SpaA-like prealbumin fold" evidence="4">
    <location>
        <begin position="250"/>
        <end position="362"/>
    </location>
</feature>
<dbReference type="PANTHER" id="PTHR34819:SF3">
    <property type="entry name" value="CELL SURFACE PROTEIN"/>
    <property type="match status" value="1"/>
</dbReference>
<dbReference type="InterPro" id="IPR047589">
    <property type="entry name" value="DUF11_rpt"/>
</dbReference>
<protein>
    <submittedName>
        <fullName evidence="6">DUF11 domain-containing protein</fullName>
    </submittedName>
</protein>
<feature type="domain" description="DUF7507" evidence="5">
    <location>
        <begin position="483"/>
        <end position="585"/>
    </location>
</feature>
<dbReference type="Proteomes" id="UP000502677">
    <property type="component" value="Chromosome"/>
</dbReference>
<reference evidence="6 7" key="1">
    <citation type="submission" date="2020-03" db="EMBL/GenBank/DDBJ databases">
        <title>Leucobacter sp. nov., isolated from beetles.</title>
        <authorList>
            <person name="Hyun D.-W."/>
            <person name="Bae J.-W."/>
        </authorList>
    </citation>
    <scope>NUCLEOTIDE SEQUENCE [LARGE SCALE GENOMIC DNA]</scope>
    <source>
        <strain evidence="6 7">HDW9C</strain>
    </source>
</reference>
<dbReference type="InterPro" id="IPR048834">
    <property type="entry name" value="SpaA_pre-album"/>
</dbReference>
<dbReference type="RefSeq" id="WP_166291793.1">
    <property type="nucleotide sequence ID" value="NZ_CP049863.1"/>
</dbReference>
<keyword evidence="2" id="KW-1133">Transmembrane helix</keyword>
<evidence type="ECO:0000259" key="5">
    <source>
        <dbReference type="Pfam" id="PF24346"/>
    </source>
</evidence>
<evidence type="ECO:0000256" key="3">
    <source>
        <dbReference type="SAM" id="SignalP"/>
    </source>
</evidence>
<evidence type="ECO:0000256" key="1">
    <source>
        <dbReference type="SAM" id="MobiDB-lite"/>
    </source>
</evidence>
<dbReference type="EMBL" id="CP049863">
    <property type="protein sequence ID" value="QIK63557.1"/>
    <property type="molecule type" value="Genomic_DNA"/>
</dbReference>
<feature type="transmembrane region" description="Helical" evidence="2">
    <location>
        <begin position="1432"/>
        <end position="1451"/>
    </location>
</feature>
<feature type="domain" description="DUF7507" evidence="5">
    <location>
        <begin position="716"/>
        <end position="819"/>
    </location>
</feature>
<proteinExistence type="predicted"/>
<dbReference type="KEGG" id="lvi:G7068_10375"/>
<dbReference type="InterPro" id="IPR051172">
    <property type="entry name" value="Chlamydia_OmcB"/>
</dbReference>
<dbReference type="InterPro" id="IPR055354">
    <property type="entry name" value="DUF7507"/>
</dbReference>
<feature type="signal peptide" evidence="3">
    <location>
        <begin position="1"/>
        <end position="33"/>
    </location>
</feature>
<accession>A0A6G7XGN4</accession>
<organism evidence="6 7">
    <name type="scientific">Leucobacter viscericola</name>
    <dbReference type="NCBI Taxonomy" id="2714935"/>
    <lineage>
        <taxon>Bacteria</taxon>
        <taxon>Bacillati</taxon>
        <taxon>Actinomycetota</taxon>
        <taxon>Actinomycetes</taxon>
        <taxon>Micrococcales</taxon>
        <taxon>Microbacteriaceae</taxon>
        <taxon>Leucobacter</taxon>
    </lineage>
</organism>
<sequence length="1459" mass="145811">MRAATTAEKWMRAFVALAIAVAGTLIGAAPASAAPTPQGCNYAAAGQGTYARTLCWIDMTAYSDAAAGVGNGQQMVLNLPGGYTMTYTIQRSGRQMSSSPLPLIPSAYIGTGGHYGGVAGRPGLYQVNRAVDPSTSTTLQMTDIRMRDVNGNPVTAFSIVGVDVEQTTTGETDTWTSDKPMNQIIPKGNSCPQTFTGVGTTTVVCASNDTLTRTGTAMLAAENPTFMGQRMQNATQGVQGVAYAVLLPKVELKKVVDGRIDPNDAFSLSVATQGGSVLATGTTGTTATGTTGEVETIGTTKGDPFTLAETSAPGSLSGYITSWACTRDGKADPSLPTGQVGSSATVAPAIGELISCTITNTAKEVGLTLQKTAGTPVDVNGNGITDAGDTIGYTFTVTNTGVLPMENVVVNDPLLGSVTCPTGPLAAGATRECAGSSDYTITAADVSRGTVLNVAVATGTPTGSSATITSNTSSTSTPVTAAAPALQLVKSAFVNFISRAGDSYIYDFEVTNTGNVPVSDIVINEVSFSGSGSAPAISCPTTSLAPTQAMNCRATYTATQADVDRGSVTNTATASGTANGPVVSDPSSVEVLANQDASLQLTKSADPSDSASFVVGQGISYTFVVTNSGNITVNDLAIEELAFTGSGPIGPIVCDPGADSLEPGHQLVCHTNYVLTQQDVDAGTLKNSAVALGTLPDGDPITSPEASVDLPADQLPALQLEKFADPTTVNAAGATVNYRFVVTNTGNVTVNTVAVAETQFSGSGPAPTIDCSAGPTTLVPGETLTCTASYVTTVADVNAGTLTNTATASAIAPSGAGVDAPPSTATVDIAPIRSLSLVKSASPTVVSAAGDSVDYSFLVTNTGTVTLSNITVAETAFSGSGTAPVVSCPAGAASLAPNDSVTCTASYAITQADIDAGSVDNTAVASGTAPAGGGTITSDPSTATVTAGATPNLTIIKTADVGTVSAVGDIIEYSFEITNTGNVTLHDVRVVEGIFTGVGVRSAPSCPTSTLAPGESVTCTSTVAVQQRDLDAGRVSNTASASGVPPAGGDPKISPPSTVIVPVVASPALELVKSVSPAAVTQVGDTVQYSFVVTNTGNVTLSGVEIAEGAFSGSGPVPVVTCPSTQLAPQSSLTCTASYRATQSDVDNGTVTNSAIALGTPPGGGAAVESPESEATFASIATPALSVVKTADKPRYGEGDTIHYSFLVTNTGNTTLAGVAVDEINFNGSGPIPNVTCPAVATLAPGKALTCTADYRATARDAATAHLDNVATARGSSTSAARTPVVSDPSAAVVTADPPAVGAALSLTKFVDPAQLTEFKPGTVLNYRFVVANTGDVAVNSITIEETSFSGSGARPVASCPSSPAILNPGESVVCTASYVLTEQDSGAQRIENTAIAHGFDGDGVSVDSAASTAVLKLVPAMPVTGFGATDWLLAAVLLGLGGGVLAVRAARRRSALSA</sequence>
<keyword evidence="3" id="KW-0732">Signal</keyword>
<evidence type="ECO:0000259" key="4">
    <source>
        <dbReference type="Pfam" id="PF20674"/>
    </source>
</evidence>
<feature type="domain" description="DUF7507" evidence="5">
    <location>
        <begin position="950"/>
        <end position="1049"/>
    </location>
</feature>
<feature type="domain" description="DUF7507" evidence="5">
    <location>
        <begin position="1182"/>
        <end position="1280"/>
    </location>
</feature>
<feature type="domain" description="DUF7507" evidence="5">
    <location>
        <begin position="597"/>
        <end position="703"/>
    </location>
</feature>
<evidence type="ECO:0000313" key="6">
    <source>
        <dbReference type="EMBL" id="QIK63557.1"/>
    </source>
</evidence>
<keyword evidence="7" id="KW-1185">Reference proteome</keyword>
<feature type="domain" description="DUF7507" evidence="5">
    <location>
        <begin position="380"/>
        <end position="465"/>
    </location>
</feature>
<feature type="domain" description="DUF7507" evidence="5">
    <location>
        <begin position="1304"/>
        <end position="1409"/>
    </location>
</feature>
<keyword evidence="2" id="KW-0812">Transmembrane</keyword>
<feature type="chain" id="PRO_5026123764" evidence="3">
    <location>
        <begin position="34"/>
        <end position="1459"/>
    </location>
</feature>
<name>A0A6G7XGN4_9MICO</name>
<dbReference type="Pfam" id="PF20674">
    <property type="entry name" value="SpaA_3"/>
    <property type="match status" value="1"/>
</dbReference>
<keyword evidence="2" id="KW-0472">Membrane</keyword>
<feature type="compositionally biased region" description="Low complexity" evidence="1">
    <location>
        <begin position="281"/>
        <end position="302"/>
    </location>
</feature>
<dbReference type="PANTHER" id="PTHR34819">
    <property type="entry name" value="LARGE CYSTEINE-RICH PERIPLASMIC PROTEIN OMCB"/>
    <property type="match status" value="1"/>
</dbReference>
<feature type="domain" description="DUF7507" evidence="5">
    <location>
        <begin position="1066"/>
        <end position="1169"/>
    </location>
</feature>
<evidence type="ECO:0000313" key="7">
    <source>
        <dbReference type="Proteomes" id="UP000502677"/>
    </source>
</evidence>
<feature type="region of interest" description="Disordered" evidence="1">
    <location>
        <begin position="1034"/>
        <end position="1053"/>
    </location>
</feature>
<feature type="domain" description="DUF7507" evidence="5">
    <location>
        <begin position="834"/>
        <end position="936"/>
    </location>
</feature>
<gene>
    <name evidence="6" type="ORF">G7068_10375</name>
</gene>
<feature type="region of interest" description="Disordered" evidence="1">
    <location>
        <begin position="281"/>
        <end position="306"/>
    </location>
</feature>
<dbReference type="NCBIfam" id="TIGR01451">
    <property type="entry name" value="B_ant_repeat"/>
    <property type="match status" value="3"/>
</dbReference>